<name>A0A5K8A4W2_9BACT</name>
<organism evidence="1 2">
    <name type="scientific">Desulfosarcina ovata subsp. ovata</name>
    <dbReference type="NCBI Taxonomy" id="2752305"/>
    <lineage>
        <taxon>Bacteria</taxon>
        <taxon>Pseudomonadati</taxon>
        <taxon>Thermodesulfobacteriota</taxon>
        <taxon>Desulfobacteria</taxon>
        <taxon>Desulfobacterales</taxon>
        <taxon>Desulfosarcinaceae</taxon>
        <taxon>Desulfosarcina</taxon>
    </lineage>
</organism>
<dbReference type="EMBL" id="AP021879">
    <property type="protein sequence ID" value="BBO87458.1"/>
    <property type="molecule type" value="Genomic_DNA"/>
</dbReference>
<gene>
    <name evidence="1" type="ORF">DSCOOX_06380</name>
</gene>
<accession>A0A5K8A4W2</accession>
<keyword evidence="2" id="KW-1185">Reference proteome</keyword>
<sequence>MAPKKQKSIQMRSPWGGYQEIWLLLPKNDTPTVFIYIDVRLVESGNGGWAL</sequence>
<dbReference type="Proteomes" id="UP000422108">
    <property type="component" value="Chromosome"/>
</dbReference>
<reference evidence="1 2" key="1">
    <citation type="submission" date="2019-11" db="EMBL/GenBank/DDBJ databases">
        <title>Comparative genomics of hydrocarbon-degrading Desulfosarcina strains.</title>
        <authorList>
            <person name="Watanabe M."/>
            <person name="Kojima H."/>
            <person name="Fukui M."/>
        </authorList>
    </citation>
    <scope>NUCLEOTIDE SEQUENCE [LARGE SCALE GENOMIC DNA]</scope>
    <source>
        <strain evidence="2">oXyS1</strain>
    </source>
</reference>
<protein>
    <submittedName>
        <fullName evidence="1">Uncharacterized protein</fullName>
    </submittedName>
</protein>
<dbReference type="RefSeq" id="WP_155308911.1">
    <property type="nucleotide sequence ID" value="NZ_AP021879.1"/>
</dbReference>
<proteinExistence type="predicted"/>
<evidence type="ECO:0000313" key="2">
    <source>
        <dbReference type="Proteomes" id="UP000422108"/>
    </source>
</evidence>
<dbReference type="AlphaFoldDB" id="A0A5K8A4W2"/>
<evidence type="ECO:0000313" key="1">
    <source>
        <dbReference type="EMBL" id="BBO87458.1"/>
    </source>
</evidence>